<dbReference type="AlphaFoldDB" id="A0A7R9CV20"/>
<proteinExistence type="predicted"/>
<organism evidence="2">
    <name type="scientific">Timema cristinae</name>
    <name type="common">Walking stick</name>
    <dbReference type="NCBI Taxonomy" id="61476"/>
    <lineage>
        <taxon>Eukaryota</taxon>
        <taxon>Metazoa</taxon>
        <taxon>Ecdysozoa</taxon>
        <taxon>Arthropoda</taxon>
        <taxon>Hexapoda</taxon>
        <taxon>Insecta</taxon>
        <taxon>Pterygota</taxon>
        <taxon>Neoptera</taxon>
        <taxon>Polyneoptera</taxon>
        <taxon>Phasmatodea</taxon>
        <taxon>Timematodea</taxon>
        <taxon>Timematoidea</taxon>
        <taxon>Timematidae</taxon>
        <taxon>Timema</taxon>
    </lineage>
</organism>
<evidence type="ECO:0000256" key="1">
    <source>
        <dbReference type="SAM" id="MobiDB-lite"/>
    </source>
</evidence>
<protein>
    <submittedName>
        <fullName evidence="2">Uncharacterized protein</fullName>
    </submittedName>
</protein>
<sequence>MQHLLKDLKQEYHTYSFPRDKPVHVVVKGLPPIMLMEDLQQELVWLSYPVTHVRQFTTNTPSTNATQTFTLLPTFQDDTDEGHTARRRRRRDINQLPPKSQRGITSYVYQNH</sequence>
<evidence type="ECO:0000313" key="2">
    <source>
        <dbReference type="EMBL" id="CAD7402542.1"/>
    </source>
</evidence>
<name>A0A7R9CV20_TIMCR</name>
<dbReference type="EMBL" id="OC318577">
    <property type="protein sequence ID" value="CAD7402542.1"/>
    <property type="molecule type" value="Genomic_DNA"/>
</dbReference>
<accession>A0A7R9CV20</accession>
<feature type="compositionally biased region" description="Low complexity" evidence="1">
    <location>
        <begin position="59"/>
        <end position="70"/>
    </location>
</feature>
<reference evidence="2" key="1">
    <citation type="submission" date="2020-11" db="EMBL/GenBank/DDBJ databases">
        <authorList>
            <person name="Tran Van P."/>
        </authorList>
    </citation>
    <scope>NUCLEOTIDE SEQUENCE</scope>
</reference>
<gene>
    <name evidence="2" type="ORF">TCEB3V08_LOCUS6549</name>
</gene>
<feature type="region of interest" description="Disordered" evidence="1">
    <location>
        <begin position="59"/>
        <end position="105"/>
    </location>
</feature>